<protein>
    <recommendedName>
        <fullName evidence="12">tRNA-dihydrouridine synthase</fullName>
        <ecNumber evidence="12">1.3.1.-</ecNumber>
    </recommendedName>
</protein>
<keyword evidence="5 12" id="KW-0288">FMN</keyword>
<accession>A0ABS3F908</accession>
<dbReference type="Gene3D" id="1.10.1200.80">
    <property type="entry name" value="Putative flavin oxidoreducatase, domain 2"/>
    <property type="match status" value="1"/>
</dbReference>
<keyword evidence="8" id="KW-0694">RNA-binding</keyword>
<feature type="domain" description="DUS-like FMN-binding" evidence="13">
    <location>
        <begin position="16"/>
        <end position="315"/>
    </location>
</feature>
<evidence type="ECO:0000313" key="14">
    <source>
        <dbReference type="EMBL" id="MBO0334963.1"/>
    </source>
</evidence>
<dbReference type="InterPro" id="IPR024036">
    <property type="entry name" value="tRNA-dHydroUridine_Synthase_C"/>
</dbReference>
<dbReference type="InterPro" id="IPR035587">
    <property type="entry name" value="DUS-like_FMN-bd"/>
</dbReference>
<dbReference type="EC" id="1.3.1.-" evidence="12"/>
<evidence type="ECO:0000256" key="10">
    <source>
        <dbReference type="ARBA" id="ARBA00048205"/>
    </source>
</evidence>
<comment type="similarity">
    <text evidence="12">Belongs to the dus family.</text>
</comment>
<evidence type="ECO:0000256" key="3">
    <source>
        <dbReference type="ARBA" id="ARBA00022555"/>
    </source>
</evidence>
<proteinExistence type="inferred from homology"/>
<gene>
    <name evidence="14" type="primary">dusB</name>
    <name evidence="14" type="ORF">J0X12_15160</name>
</gene>
<evidence type="ECO:0000313" key="15">
    <source>
        <dbReference type="Proteomes" id="UP000664761"/>
    </source>
</evidence>
<keyword evidence="6 12" id="KW-0819">tRNA processing</keyword>
<keyword evidence="7" id="KW-0521">NADP</keyword>
<evidence type="ECO:0000256" key="8">
    <source>
        <dbReference type="ARBA" id="ARBA00022884"/>
    </source>
</evidence>
<dbReference type="PANTHER" id="PTHR45846:SF1">
    <property type="entry name" value="TRNA-DIHYDROURIDINE(47) SYNTHASE [NAD(P)(+)]-LIKE"/>
    <property type="match status" value="1"/>
</dbReference>
<dbReference type="InterPro" id="IPR001269">
    <property type="entry name" value="DUS_fam"/>
</dbReference>
<keyword evidence="9 12" id="KW-0560">Oxidoreductase</keyword>
<name>A0ABS3F908_9PROT</name>
<evidence type="ECO:0000256" key="1">
    <source>
        <dbReference type="ARBA" id="ARBA00001917"/>
    </source>
</evidence>
<keyword evidence="3" id="KW-0820">tRNA-binding</keyword>
<organism evidence="14 15">
    <name type="scientific">Sneathiella sedimenti</name>
    <dbReference type="NCBI Taxonomy" id="2816034"/>
    <lineage>
        <taxon>Bacteria</taxon>
        <taxon>Pseudomonadati</taxon>
        <taxon>Pseudomonadota</taxon>
        <taxon>Alphaproteobacteria</taxon>
        <taxon>Sneathiellales</taxon>
        <taxon>Sneathiellaceae</taxon>
        <taxon>Sneathiella</taxon>
    </lineage>
</organism>
<comment type="function">
    <text evidence="2 12">Catalyzes the synthesis of 5,6-dihydrouridine (D), a modified base found in the D-loop of most tRNAs, via the reduction of the C5-C6 double bond in target uridines.</text>
</comment>
<dbReference type="PROSITE" id="PS01136">
    <property type="entry name" value="UPF0034"/>
    <property type="match status" value="1"/>
</dbReference>
<dbReference type="InterPro" id="IPR018517">
    <property type="entry name" value="tRNA_hU_synthase_CS"/>
</dbReference>
<evidence type="ECO:0000256" key="5">
    <source>
        <dbReference type="ARBA" id="ARBA00022643"/>
    </source>
</evidence>
<keyword evidence="15" id="KW-1185">Reference proteome</keyword>
<evidence type="ECO:0000256" key="7">
    <source>
        <dbReference type="ARBA" id="ARBA00022857"/>
    </source>
</evidence>
<keyword evidence="4 12" id="KW-0285">Flavoprotein</keyword>
<evidence type="ECO:0000256" key="12">
    <source>
        <dbReference type="PIRNR" id="PIRNR006621"/>
    </source>
</evidence>
<dbReference type="PIRSF" id="PIRSF006621">
    <property type="entry name" value="Dus"/>
    <property type="match status" value="1"/>
</dbReference>
<comment type="catalytic activity">
    <reaction evidence="10">
        <text>a 5,6-dihydrouridine in tRNA + NADP(+) = a uridine in tRNA + NADPH + H(+)</text>
        <dbReference type="Rhea" id="RHEA:23624"/>
        <dbReference type="Rhea" id="RHEA-COMP:13339"/>
        <dbReference type="Rhea" id="RHEA-COMP:13887"/>
        <dbReference type="ChEBI" id="CHEBI:15378"/>
        <dbReference type="ChEBI" id="CHEBI:57783"/>
        <dbReference type="ChEBI" id="CHEBI:58349"/>
        <dbReference type="ChEBI" id="CHEBI:65315"/>
        <dbReference type="ChEBI" id="CHEBI:74443"/>
    </reaction>
</comment>
<comment type="catalytic activity">
    <reaction evidence="11">
        <text>a 5,6-dihydrouridine in tRNA + NAD(+) = a uridine in tRNA + NADH + H(+)</text>
        <dbReference type="Rhea" id="RHEA:54452"/>
        <dbReference type="Rhea" id="RHEA-COMP:13339"/>
        <dbReference type="Rhea" id="RHEA-COMP:13887"/>
        <dbReference type="ChEBI" id="CHEBI:15378"/>
        <dbReference type="ChEBI" id="CHEBI:57540"/>
        <dbReference type="ChEBI" id="CHEBI:57945"/>
        <dbReference type="ChEBI" id="CHEBI:65315"/>
        <dbReference type="ChEBI" id="CHEBI:74443"/>
    </reaction>
</comment>
<dbReference type="EMBL" id="JAFLNC010000005">
    <property type="protein sequence ID" value="MBO0334963.1"/>
    <property type="molecule type" value="Genomic_DNA"/>
</dbReference>
<dbReference type="RefSeq" id="WP_207047279.1">
    <property type="nucleotide sequence ID" value="NZ_JAFLNC010000005.1"/>
</dbReference>
<comment type="caution">
    <text evidence="14">The sequence shown here is derived from an EMBL/GenBank/DDBJ whole genome shotgun (WGS) entry which is preliminary data.</text>
</comment>
<dbReference type="NCBIfam" id="TIGR00737">
    <property type="entry name" value="nifR3_yhdG"/>
    <property type="match status" value="1"/>
</dbReference>
<dbReference type="InterPro" id="IPR013785">
    <property type="entry name" value="Aldolase_TIM"/>
</dbReference>
<dbReference type="Proteomes" id="UP000664761">
    <property type="component" value="Unassembled WGS sequence"/>
</dbReference>
<evidence type="ECO:0000259" key="13">
    <source>
        <dbReference type="Pfam" id="PF01207"/>
    </source>
</evidence>
<evidence type="ECO:0000256" key="11">
    <source>
        <dbReference type="ARBA" id="ARBA00048802"/>
    </source>
</evidence>
<evidence type="ECO:0000256" key="9">
    <source>
        <dbReference type="ARBA" id="ARBA00023002"/>
    </source>
</evidence>
<evidence type="ECO:0000256" key="6">
    <source>
        <dbReference type="ARBA" id="ARBA00022694"/>
    </source>
</evidence>
<evidence type="ECO:0000256" key="2">
    <source>
        <dbReference type="ARBA" id="ARBA00002790"/>
    </source>
</evidence>
<dbReference type="CDD" id="cd02801">
    <property type="entry name" value="DUS_like_FMN"/>
    <property type="match status" value="1"/>
</dbReference>
<dbReference type="Gene3D" id="3.20.20.70">
    <property type="entry name" value="Aldolase class I"/>
    <property type="match status" value="1"/>
</dbReference>
<dbReference type="InterPro" id="IPR004652">
    <property type="entry name" value="DusB-like"/>
</dbReference>
<sequence>MIITLGAITIDPPVFLAPMAGITDLPFRRLVTRYGAGLVFTEMVASKAMVAETRRSLRIVRSANDDQPMAVQLAGCDPDIMAEAAKLNEDMGARIIDINMGCPVKKVTSGMAGSSLMRDLDHAAKILEATVSAVNIPVTLKMRTGWDEDSRNAPELARIAEDVGIRMITVHGRTRCQFFKGSADWRFIAKVKEAVSLPVIANGDIQSVEDAAMAKRQSGADGVMIGRGSYGRPWFVAQVAEYLKSGVKRPDPDFNEQKAVLLEHYDALIGLYGEEVGVRVARKHLGWYSERLPGGEGFRQKVVRLTDPDDVRGEIKCFYEALQLKESA</sequence>
<reference evidence="14 15" key="1">
    <citation type="submission" date="2021-03" db="EMBL/GenBank/DDBJ databases">
        <title>Sneathiella sp. CAU 1612 isolated from Kang Won-do.</title>
        <authorList>
            <person name="Kim W."/>
        </authorList>
    </citation>
    <scope>NUCLEOTIDE SEQUENCE [LARGE SCALE GENOMIC DNA]</scope>
    <source>
        <strain evidence="14 15">CAU 1612</strain>
    </source>
</reference>
<dbReference type="Pfam" id="PF01207">
    <property type="entry name" value="Dus"/>
    <property type="match status" value="1"/>
</dbReference>
<comment type="cofactor">
    <cofactor evidence="1 12">
        <name>FMN</name>
        <dbReference type="ChEBI" id="CHEBI:58210"/>
    </cofactor>
</comment>
<evidence type="ECO:0000256" key="4">
    <source>
        <dbReference type="ARBA" id="ARBA00022630"/>
    </source>
</evidence>
<dbReference type="PANTHER" id="PTHR45846">
    <property type="entry name" value="TRNA-DIHYDROURIDINE(47) SYNTHASE [NAD(P)(+)]-LIKE"/>
    <property type="match status" value="1"/>
</dbReference>
<dbReference type="SUPFAM" id="SSF51395">
    <property type="entry name" value="FMN-linked oxidoreductases"/>
    <property type="match status" value="1"/>
</dbReference>